<keyword evidence="1" id="KW-0472">Membrane</keyword>
<keyword evidence="1" id="KW-0812">Transmembrane</keyword>
<name>A0A4P6JVX7_KTERU</name>
<dbReference type="Proteomes" id="UP000290365">
    <property type="component" value="Chromosome"/>
</dbReference>
<evidence type="ECO:0000313" key="2">
    <source>
        <dbReference type="EMBL" id="QBD79827.1"/>
    </source>
</evidence>
<keyword evidence="1" id="KW-1133">Transmembrane helix</keyword>
<accession>A0A4P6JVX7</accession>
<proteinExistence type="predicted"/>
<dbReference type="RefSeq" id="WP_129890893.1">
    <property type="nucleotide sequence ID" value="NZ_CP035758.1"/>
</dbReference>
<reference evidence="2 3" key="1">
    <citation type="submission" date="2019-01" db="EMBL/GenBank/DDBJ databases">
        <title>Ktedonosporobacter rubrisoli SCAWS-G2.</title>
        <authorList>
            <person name="Huang Y."/>
            <person name="Yan B."/>
        </authorList>
    </citation>
    <scope>NUCLEOTIDE SEQUENCE [LARGE SCALE GENOMIC DNA]</scope>
    <source>
        <strain evidence="2 3">SCAWS-G2</strain>
    </source>
</reference>
<keyword evidence="3" id="KW-1185">Reference proteome</keyword>
<evidence type="ECO:0000313" key="3">
    <source>
        <dbReference type="Proteomes" id="UP000290365"/>
    </source>
</evidence>
<dbReference type="EMBL" id="CP035758">
    <property type="protein sequence ID" value="QBD79827.1"/>
    <property type="molecule type" value="Genomic_DNA"/>
</dbReference>
<gene>
    <name evidence="2" type="ORF">EPA93_29140</name>
</gene>
<feature type="transmembrane region" description="Helical" evidence="1">
    <location>
        <begin position="109"/>
        <end position="130"/>
    </location>
</feature>
<dbReference type="AlphaFoldDB" id="A0A4P6JVX7"/>
<organism evidence="2 3">
    <name type="scientific">Ktedonosporobacter rubrisoli</name>
    <dbReference type="NCBI Taxonomy" id="2509675"/>
    <lineage>
        <taxon>Bacteria</taxon>
        <taxon>Bacillati</taxon>
        <taxon>Chloroflexota</taxon>
        <taxon>Ktedonobacteria</taxon>
        <taxon>Ktedonobacterales</taxon>
        <taxon>Ktedonosporobacteraceae</taxon>
        <taxon>Ktedonosporobacter</taxon>
    </lineage>
</organism>
<protein>
    <submittedName>
        <fullName evidence="2">Uncharacterized protein</fullName>
    </submittedName>
</protein>
<dbReference type="KEGG" id="kbs:EPA93_29140"/>
<sequence>MAKFNLQVFSHEKVEQQIWRYLALGANSGHGPASPAQRLVRDLQSYYAPQEQNEALERVWQRFSEQRARQQFTDRAPQQPAIIRFAQWRKLHRQKSAVEGKTTKLTRHMGLAAILAACALLTGCLVCIVARQHRVPVQANALQPLP</sequence>
<evidence type="ECO:0000256" key="1">
    <source>
        <dbReference type="SAM" id="Phobius"/>
    </source>
</evidence>